<evidence type="ECO:0000313" key="2">
    <source>
        <dbReference type="Proteomes" id="UP000790347"/>
    </source>
</evidence>
<organism evidence="1 2">
    <name type="scientific">Dermatophagoides farinae</name>
    <name type="common">American house dust mite</name>
    <dbReference type="NCBI Taxonomy" id="6954"/>
    <lineage>
        <taxon>Eukaryota</taxon>
        <taxon>Metazoa</taxon>
        <taxon>Ecdysozoa</taxon>
        <taxon>Arthropoda</taxon>
        <taxon>Chelicerata</taxon>
        <taxon>Arachnida</taxon>
        <taxon>Acari</taxon>
        <taxon>Acariformes</taxon>
        <taxon>Sarcoptiformes</taxon>
        <taxon>Astigmata</taxon>
        <taxon>Psoroptidia</taxon>
        <taxon>Analgoidea</taxon>
        <taxon>Pyroglyphidae</taxon>
        <taxon>Dermatophagoidinae</taxon>
        <taxon>Dermatophagoides</taxon>
    </lineage>
</organism>
<comment type="caution">
    <text evidence="1">The sequence shown here is derived from an EMBL/GenBank/DDBJ whole genome shotgun (WGS) entry which is preliminary data.</text>
</comment>
<dbReference type="EMBL" id="ASGP02000004">
    <property type="protein sequence ID" value="KAH9511098.1"/>
    <property type="molecule type" value="Genomic_DNA"/>
</dbReference>
<reference evidence="1" key="2">
    <citation type="journal article" date="2022" name="Res Sq">
        <title>Comparative Genomics Reveals Insights into the Divergent Evolution of Astigmatic Mites and Household Pest Adaptations.</title>
        <authorList>
            <person name="Xiong Q."/>
            <person name="Wan A.T.-Y."/>
            <person name="Liu X.-Y."/>
            <person name="Fung C.S.-H."/>
            <person name="Xiao X."/>
            <person name="Malainual N."/>
            <person name="Hou J."/>
            <person name="Wang L."/>
            <person name="Wang M."/>
            <person name="Yang K."/>
            <person name="Cui Y."/>
            <person name="Leung E."/>
            <person name="Nong W."/>
            <person name="Shin S.-K."/>
            <person name="Au S."/>
            <person name="Jeong K.Y."/>
            <person name="Chew F.T."/>
            <person name="Hui J."/>
            <person name="Leung T.F."/>
            <person name="Tungtrongchitr A."/>
            <person name="Zhong N."/>
            <person name="Liu Z."/>
            <person name="Tsui S."/>
        </authorList>
    </citation>
    <scope>NUCLEOTIDE SEQUENCE</scope>
    <source>
        <strain evidence="1">Derf</strain>
        <tissue evidence="1">Whole organism</tissue>
    </source>
</reference>
<evidence type="ECO:0000313" key="1">
    <source>
        <dbReference type="EMBL" id="KAH9511098.1"/>
    </source>
</evidence>
<name>A0A922HWN8_DERFA</name>
<dbReference type="AlphaFoldDB" id="A0A922HWN8"/>
<reference evidence="1" key="1">
    <citation type="submission" date="2013-05" db="EMBL/GenBank/DDBJ databases">
        <authorList>
            <person name="Yim A.K.Y."/>
            <person name="Chan T.F."/>
            <person name="Ji K.M."/>
            <person name="Liu X.Y."/>
            <person name="Zhou J.W."/>
            <person name="Li R.Q."/>
            <person name="Yang K.Y."/>
            <person name="Li J."/>
            <person name="Li M."/>
            <person name="Law P.T.W."/>
            <person name="Wu Y.L."/>
            <person name="Cai Z.L."/>
            <person name="Qin H."/>
            <person name="Bao Y."/>
            <person name="Leung R.K.K."/>
            <person name="Ng P.K.S."/>
            <person name="Zou J."/>
            <person name="Zhong X.J."/>
            <person name="Ran P.X."/>
            <person name="Zhong N.S."/>
            <person name="Liu Z.G."/>
            <person name="Tsui S.K.W."/>
        </authorList>
    </citation>
    <scope>NUCLEOTIDE SEQUENCE</scope>
    <source>
        <strain evidence="1">Derf</strain>
        <tissue evidence="1">Whole organism</tissue>
    </source>
</reference>
<sequence length="71" mass="7370">MNQKLVSLSLLISNDVATTSTAVFGAAINYSIQIGAGGGGGGFHMELSNFIQISEVVSDSGIDNRCKCFTL</sequence>
<accession>A0A922HWN8</accession>
<gene>
    <name evidence="1" type="ORF">DERF_009569</name>
</gene>
<dbReference type="Proteomes" id="UP000790347">
    <property type="component" value="Unassembled WGS sequence"/>
</dbReference>
<proteinExistence type="predicted"/>
<keyword evidence="2" id="KW-1185">Reference proteome</keyword>
<protein>
    <submittedName>
        <fullName evidence="1">Uncharacterized protein</fullName>
    </submittedName>
</protein>